<evidence type="ECO:0000313" key="3">
    <source>
        <dbReference type="Proteomes" id="UP000681720"/>
    </source>
</evidence>
<comment type="caution">
    <text evidence="2">The sequence shown here is derived from an EMBL/GenBank/DDBJ whole genome shotgun (WGS) entry which is preliminary data.</text>
</comment>
<protein>
    <submittedName>
        <fullName evidence="2">Uncharacterized protein</fullName>
    </submittedName>
</protein>
<feature type="coiled-coil region" evidence="1">
    <location>
        <begin position="195"/>
        <end position="262"/>
    </location>
</feature>
<reference evidence="2" key="1">
    <citation type="submission" date="2021-02" db="EMBL/GenBank/DDBJ databases">
        <authorList>
            <person name="Nowell W R."/>
        </authorList>
    </citation>
    <scope>NUCLEOTIDE SEQUENCE</scope>
</reference>
<accession>A0A8S3H997</accession>
<organism evidence="2 3">
    <name type="scientific">Rotaria magnacalcarata</name>
    <dbReference type="NCBI Taxonomy" id="392030"/>
    <lineage>
        <taxon>Eukaryota</taxon>
        <taxon>Metazoa</taxon>
        <taxon>Spiralia</taxon>
        <taxon>Gnathifera</taxon>
        <taxon>Rotifera</taxon>
        <taxon>Eurotatoria</taxon>
        <taxon>Bdelloidea</taxon>
        <taxon>Philodinida</taxon>
        <taxon>Philodinidae</taxon>
        <taxon>Rotaria</taxon>
    </lineage>
</organism>
<gene>
    <name evidence="2" type="ORF">GIL414_LOCUS68782</name>
</gene>
<evidence type="ECO:0000256" key="1">
    <source>
        <dbReference type="SAM" id="Coils"/>
    </source>
</evidence>
<sequence length="262" mass="31376">MVVRTWSEIRTLRERLDPKEYAINNKLIKNSPIDNHYSNQNFTLVESATDQNIHLKQRIDEFISNEKHLLALIDELQSNVRNQEYSSKRTYSSSSSSSNETVITTSIHMEKIQDLTQQIETLKTSYADLEEKYEYEKHELQTMIEQLREEVIETDKMKQFYNDVNHEASPTEDMLRTKFEFELKSKLDTMRRILEEDYNENISSYKKTQEKLEQENQDLKIKSNQDLEQKTRELRQEMDAMKVKHEKQIIQLNNEIDRLKTN</sequence>
<dbReference type="EMBL" id="CAJOBJ010328777">
    <property type="protein sequence ID" value="CAF5179364.1"/>
    <property type="molecule type" value="Genomic_DNA"/>
</dbReference>
<feature type="non-terminal residue" evidence="2">
    <location>
        <position position="262"/>
    </location>
</feature>
<feature type="coiled-coil region" evidence="1">
    <location>
        <begin position="112"/>
        <end position="157"/>
    </location>
</feature>
<evidence type="ECO:0000313" key="2">
    <source>
        <dbReference type="EMBL" id="CAF5179364.1"/>
    </source>
</evidence>
<keyword evidence="1" id="KW-0175">Coiled coil</keyword>
<dbReference type="AlphaFoldDB" id="A0A8S3H997"/>
<dbReference type="Proteomes" id="UP000681720">
    <property type="component" value="Unassembled WGS sequence"/>
</dbReference>
<name>A0A8S3H997_9BILA</name>
<proteinExistence type="predicted"/>